<dbReference type="AlphaFoldDB" id="A0A0E9TJ47"/>
<reference evidence="1" key="2">
    <citation type="journal article" date="2015" name="Fish Shellfish Immunol.">
        <title>Early steps in the European eel (Anguilla anguilla)-Vibrio vulnificus interaction in the gills: Role of the RtxA13 toxin.</title>
        <authorList>
            <person name="Callol A."/>
            <person name="Pajuelo D."/>
            <person name="Ebbesson L."/>
            <person name="Teles M."/>
            <person name="MacKenzie S."/>
            <person name="Amaro C."/>
        </authorList>
    </citation>
    <scope>NUCLEOTIDE SEQUENCE</scope>
</reference>
<proteinExistence type="predicted"/>
<reference evidence="1" key="1">
    <citation type="submission" date="2014-11" db="EMBL/GenBank/DDBJ databases">
        <authorList>
            <person name="Amaro Gonzalez C."/>
        </authorList>
    </citation>
    <scope>NUCLEOTIDE SEQUENCE</scope>
</reference>
<accession>A0A0E9TJ47</accession>
<evidence type="ECO:0000313" key="1">
    <source>
        <dbReference type="EMBL" id="JAH53482.1"/>
    </source>
</evidence>
<protein>
    <submittedName>
        <fullName evidence="1">Uncharacterized protein</fullName>
    </submittedName>
</protein>
<sequence>MDARAHTGIHAHTQLHFQSRQTQTIRQIGIQQIPGLIR</sequence>
<dbReference type="EMBL" id="GBXM01055095">
    <property type="protein sequence ID" value="JAH53482.1"/>
    <property type="molecule type" value="Transcribed_RNA"/>
</dbReference>
<name>A0A0E9TJ47_ANGAN</name>
<organism evidence="1">
    <name type="scientific">Anguilla anguilla</name>
    <name type="common">European freshwater eel</name>
    <name type="synonym">Muraena anguilla</name>
    <dbReference type="NCBI Taxonomy" id="7936"/>
    <lineage>
        <taxon>Eukaryota</taxon>
        <taxon>Metazoa</taxon>
        <taxon>Chordata</taxon>
        <taxon>Craniata</taxon>
        <taxon>Vertebrata</taxon>
        <taxon>Euteleostomi</taxon>
        <taxon>Actinopterygii</taxon>
        <taxon>Neopterygii</taxon>
        <taxon>Teleostei</taxon>
        <taxon>Anguilliformes</taxon>
        <taxon>Anguillidae</taxon>
        <taxon>Anguilla</taxon>
    </lineage>
</organism>